<protein>
    <submittedName>
        <fullName evidence="1">Uncharacterized protein</fullName>
    </submittedName>
</protein>
<reference evidence="1 2" key="1">
    <citation type="submission" date="2016-10" db="EMBL/GenBank/DDBJ databases">
        <authorList>
            <person name="de Groot N.N."/>
        </authorList>
    </citation>
    <scope>NUCLEOTIDE SEQUENCE [LARGE SCALE GENOMIC DNA]</scope>
    <source>
        <strain evidence="1 2">U95</strain>
    </source>
</reference>
<dbReference type="AlphaFoldDB" id="A0A1G5Q9J4"/>
<sequence>MPLAAIDWLSQNQLRNDLPGTILKEPPATTSAAQPEITVTPLKAKSGPIGLVSAATTGLPVDLWGNSAAKELAHLIHAVKVDKSPAMQALLFTLLLSETHPPTTDPDTLLLAQLDRLMQLGAPDPAQALAEQAGPTATPARFQRWFNAALLTGDEDLACAALAAKPFLAPNYAARIFCSVRRGDWSTGALTLETAYSLELLPESELALLDRFLNPDIFEDASPLPKPRNVTPLEFRLFESIGEALPTPPLPRAFAAADLRGVSGWKAQIEAAERLTHIGALNPNQLLGLYTERKAAASGGVWERVAAIQDLDNALNAKNKTKVAETLQTAWHEMQAIGIEIAFADLFSTRLAALPLEGSSAVLAWHINLLSADYEVAAENRPNETPETLLLSAIASGDAVENTPTSPLAQAINTGFNSGSKAQELAPKALRDLIEQGDLGEAILEAMMLFQQGAQGNSASLSQALATFRLVGLEDTARRAALQLLILKDE</sequence>
<proteinExistence type="predicted"/>
<dbReference type="Proteomes" id="UP000198767">
    <property type="component" value="Unassembled WGS sequence"/>
</dbReference>
<keyword evidence="2" id="KW-1185">Reference proteome</keyword>
<dbReference type="STRING" id="1156985.SAMN04488118_103311"/>
<organism evidence="1 2">
    <name type="scientific">Epibacterium ulvae</name>
    <dbReference type="NCBI Taxonomy" id="1156985"/>
    <lineage>
        <taxon>Bacteria</taxon>
        <taxon>Pseudomonadati</taxon>
        <taxon>Pseudomonadota</taxon>
        <taxon>Alphaproteobacteria</taxon>
        <taxon>Rhodobacterales</taxon>
        <taxon>Roseobacteraceae</taxon>
        <taxon>Epibacterium</taxon>
    </lineage>
</organism>
<evidence type="ECO:0000313" key="1">
    <source>
        <dbReference type="EMBL" id="SCZ58504.1"/>
    </source>
</evidence>
<dbReference type="EMBL" id="FMWG01000003">
    <property type="protein sequence ID" value="SCZ58504.1"/>
    <property type="molecule type" value="Genomic_DNA"/>
</dbReference>
<gene>
    <name evidence="1" type="ORF">SAMN04488118_103311</name>
</gene>
<accession>A0A1G5Q9J4</accession>
<name>A0A1G5Q9J4_9RHOB</name>
<evidence type="ECO:0000313" key="2">
    <source>
        <dbReference type="Proteomes" id="UP000198767"/>
    </source>
</evidence>
<dbReference type="OrthoDB" id="7929427at2"/>